<sequence length="60" mass="6772">MLALGDNKASHLSRSRLNPFHYYSLIILGCCLSVPEKCSTRPYASLYGFVLRPAMQRDPL</sequence>
<protein>
    <submittedName>
        <fullName evidence="1">Uncharacterized protein</fullName>
    </submittedName>
</protein>
<proteinExistence type="predicted"/>
<organism evidence="1 2">
    <name type="scientific">Pantoea vagans</name>
    <dbReference type="NCBI Taxonomy" id="470934"/>
    <lineage>
        <taxon>Bacteria</taxon>
        <taxon>Pseudomonadati</taxon>
        <taxon>Pseudomonadota</taxon>
        <taxon>Gammaproteobacteria</taxon>
        <taxon>Enterobacterales</taxon>
        <taxon>Erwiniaceae</taxon>
        <taxon>Pantoea</taxon>
    </lineage>
</organism>
<evidence type="ECO:0000313" key="2">
    <source>
        <dbReference type="Proteomes" id="UP000426772"/>
    </source>
</evidence>
<reference evidence="1 2" key="1">
    <citation type="submission" date="2018-10" db="EMBL/GenBank/DDBJ databases">
        <title>Draft genome sequence of Pantoea vagans isolated from corpses of the sugarcane aphid Melanaphis sacchari Zehntner.</title>
        <authorList>
            <person name="Toledo E."/>
            <person name="Pena G."/>
            <person name="Lozano L."/>
        </authorList>
    </citation>
    <scope>NUCLEOTIDE SEQUENCE [LARGE SCALE GENOMIC DNA]</scope>
    <source>
        <strain evidence="1 2">ET-90</strain>
    </source>
</reference>
<dbReference type="Proteomes" id="UP000426772">
    <property type="component" value="Unassembled WGS sequence"/>
</dbReference>
<dbReference type="EMBL" id="RCNL01000010">
    <property type="protein sequence ID" value="TXL75884.1"/>
    <property type="molecule type" value="Genomic_DNA"/>
</dbReference>
<comment type="caution">
    <text evidence="1">The sequence shown here is derived from an EMBL/GenBank/DDBJ whole genome shotgun (WGS) entry which is preliminary data.</text>
</comment>
<name>A0ABY3LBE6_9GAMM</name>
<evidence type="ECO:0000313" key="1">
    <source>
        <dbReference type="EMBL" id="TXL75884.1"/>
    </source>
</evidence>
<gene>
    <name evidence="1" type="ORF">D9O29_19985</name>
</gene>
<accession>A0ABY3LBE6</accession>
<keyword evidence="2" id="KW-1185">Reference proteome</keyword>